<dbReference type="EC" id="2.7.13.3" evidence="2"/>
<dbReference type="PANTHER" id="PTHR43711:SF26">
    <property type="entry name" value="SENSOR HISTIDINE KINASE RCSC"/>
    <property type="match status" value="1"/>
</dbReference>
<keyword evidence="7" id="KW-0812">Transmembrane</keyword>
<keyword evidence="5 9" id="KW-0418">Kinase</keyword>
<dbReference type="RefSeq" id="WP_112143539.1">
    <property type="nucleotide sequence ID" value="NZ_PGTO01000004.1"/>
</dbReference>
<keyword evidence="10" id="KW-1185">Reference proteome</keyword>
<evidence type="ECO:0000259" key="8">
    <source>
        <dbReference type="PROSITE" id="PS50109"/>
    </source>
</evidence>
<gene>
    <name evidence="9" type="ORF">CU669_08270</name>
</gene>
<dbReference type="Gene3D" id="1.10.287.130">
    <property type="match status" value="1"/>
</dbReference>
<dbReference type="SMART" id="SM00387">
    <property type="entry name" value="HATPase_c"/>
    <property type="match status" value="1"/>
</dbReference>
<evidence type="ECO:0000256" key="2">
    <source>
        <dbReference type="ARBA" id="ARBA00012438"/>
    </source>
</evidence>
<dbReference type="OrthoDB" id="1931120at2"/>
<sequence length="856" mass="93437">MRRKPSIALRLLLGGMVLYSILWFGLDGLHNRELGALVDYQLIERLEQKAARDTLRVEQLLHAHQTFSALLAQSEGARRESLEPWRGPNISITDGEPSWLSGLMERRSFPPVDFVFLTKRNGTIVRSWRLDPSVVLTPDMAAEVSGSRPGVKGNIPVVSGQPMMMSSADILGANDGRLVLVSLVNSKFIKSTLGSFLDRGFAVTLSEVGSGRILATSNPAQLPLGDRIGRRMDDFLVSPPHLLAASGEGAPQVALSSILSRGERHAALAEPYVELERRHRTVLSAAAASLFIVGGVYVSWRIRKSRRRISRIAERVFGNAGLVPVGGDELDELEAAVAHLAGEVERSRSALHRQELQKTRLLTEQMALETENERLKLLQAVTEEMGIGVIRIGPDGPAAENSVMRSFMEVADGLEVFIRAKIRGESLIHVGPLDNERIFEVMVAPQVDAGLVLVRDVTAEGRAKEAMDTFVQFPSQNPHPVLRVDHSGVVTHSNPASERLLQFWATAVGQRLPPKWASVFAEVLASGERREVEVTIGERVLTLYLVPLPGAGVVNLYGADVTGRVAAERLLHIVNENLERRVQQRTEALEGEIHEHVRAKRELVAAIEAAQYANRSKTEFLANVSHELRTPLNAVIGFSEVMAAEMFGQLGDRRYKAYAEDILASGRHLLDVINDILDISRIEAGQLEFQITEVDPVEVSGAAIRIVESRAETGGLKLRANLQHCPSTIRADRRRLLQILVNLLGNSVKFTPPGGEVILDVGTDGEAVKFMVRDTGIGMSDDEILVAMEPFRQVDSGLGRRYEGAGLGLPLVRAFTELHGGQLDIVSAKGKGTTVTVTLPSRDVIAKTPCEAGSSA</sequence>
<keyword evidence="7" id="KW-1133">Transmembrane helix</keyword>
<feature type="domain" description="Histidine kinase" evidence="8">
    <location>
        <begin position="623"/>
        <end position="843"/>
    </location>
</feature>
<organism evidence="9 10">
    <name type="scientific">Paramagnetospirillum kuznetsovii</name>
    <dbReference type="NCBI Taxonomy" id="2053833"/>
    <lineage>
        <taxon>Bacteria</taxon>
        <taxon>Pseudomonadati</taxon>
        <taxon>Pseudomonadota</taxon>
        <taxon>Alphaproteobacteria</taxon>
        <taxon>Rhodospirillales</taxon>
        <taxon>Magnetospirillaceae</taxon>
        <taxon>Paramagnetospirillum</taxon>
    </lineage>
</organism>
<name>A0A364P002_9PROT</name>
<dbReference type="PROSITE" id="PS50109">
    <property type="entry name" value="HIS_KIN"/>
    <property type="match status" value="1"/>
</dbReference>
<dbReference type="GO" id="GO:0000155">
    <property type="term" value="F:phosphorelay sensor kinase activity"/>
    <property type="evidence" value="ECO:0007669"/>
    <property type="project" value="InterPro"/>
</dbReference>
<dbReference type="Pfam" id="PF02518">
    <property type="entry name" value="HATPase_c"/>
    <property type="match status" value="1"/>
</dbReference>
<evidence type="ECO:0000256" key="3">
    <source>
        <dbReference type="ARBA" id="ARBA00022553"/>
    </source>
</evidence>
<dbReference type="Gene3D" id="3.30.565.10">
    <property type="entry name" value="Histidine kinase-like ATPase, C-terminal domain"/>
    <property type="match status" value="1"/>
</dbReference>
<evidence type="ECO:0000256" key="4">
    <source>
        <dbReference type="ARBA" id="ARBA00022679"/>
    </source>
</evidence>
<proteinExistence type="predicted"/>
<keyword evidence="6" id="KW-0902">Two-component regulatory system</keyword>
<evidence type="ECO:0000256" key="6">
    <source>
        <dbReference type="ARBA" id="ARBA00023012"/>
    </source>
</evidence>
<dbReference type="InterPro" id="IPR005467">
    <property type="entry name" value="His_kinase_dom"/>
</dbReference>
<evidence type="ECO:0000313" key="9">
    <source>
        <dbReference type="EMBL" id="RAU22661.1"/>
    </source>
</evidence>
<evidence type="ECO:0000313" key="10">
    <source>
        <dbReference type="Proteomes" id="UP000251075"/>
    </source>
</evidence>
<dbReference type="InterPro" id="IPR003594">
    <property type="entry name" value="HATPase_dom"/>
</dbReference>
<reference evidence="9 10" key="1">
    <citation type="submission" date="2017-11" db="EMBL/GenBank/DDBJ databases">
        <title>Draft genome sequence of magnetotactic bacterium Magnetospirillum kuznetsovii LBB-42.</title>
        <authorList>
            <person name="Grouzdev D.S."/>
            <person name="Rysina M.S."/>
            <person name="Baslerov R.V."/>
            <person name="Koziaeva V."/>
        </authorList>
    </citation>
    <scope>NUCLEOTIDE SEQUENCE [LARGE SCALE GENOMIC DNA]</scope>
    <source>
        <strain evidence="9 10">LBB-42</strain>
    </source>
</reference>
<dbReference type="SUPFAM" id="SSF47384">
    <property type="entry name" value="Homodimeric domain of signal transducing histidine kinase"/>
    <property type="match status" value="1"/>
</dbReference>
<dbReference type="SUPFAM" id="SSF55874">
    <property type="entry name" value="ATPase domain of HSP90 chaperone/DNA topoisomerase II/histidine kinase"/>
    <property type="match status" value="1"/>
</dbReference>
<dbReference type="EMBL" id="PGTO01000004">
    <property type="protein sequence ID" value="RAU22661.1"/>
    <property type="molecule type" value="Genomic_DNA"/>
</dbReference>
<feature type="transmembrane region" description="Helical" evidence="7">
    <location>
        <begin position="7"/>
        <end position="26"/>
    </location>
</feature>
<dbReference type="CDD" id="cd16922">
    <property type="entry name" value="HATPase_EvgS-ArcB-TorS-like"/>
    <property type="match status" value="1"/>
</dbReference>
<comment type="catalytic activity">
    <reaction evidence="1">
        <text>ATP + protein L-histidine = ADP + protein N-phospho-L-histidine.</text>
        <dbReference type="EC" id="2.7.13.3"/>
    </reaction>
</comment>
<dbReference type="Pfam" id="PF00512">
    <property type="entry name" value="HisKA"/>
    <property type="match status" value="1"/>
</dbReference>
<evidence type="ECO:0000256" key="5">
    <source>
        <dbReference type="ARBA" id="ARBA00022777"/>
    </source>
</evidence>
<evidence type="ECO:0000256" key="7">
    <source>
        <dbReference type="SAM" id="Phobius"/>
    </source>
</evidence>
<comment type="caution">
    <text evidence="9">The sequence shown here is derived from an EMBL/GenBank/DDBJ whole genome shotgun (WGS) entry which is preliminary data.</text>
</comment>
<protein>
    <recommendedName>
        <fullName evidence="2">histidine kinase</fullName>
        <ecNumber evidence="2">2.7.13.3</ecNumber>
    </recommendedName>
</protein>
<dbReference type="InterPro" id="IPR036097">
    <property type="entry name" value="HisK_dim/P_sf"/>
</dbReference>
<dbReference type="Proteomes" id="UP000251075">
    <property type="component" value="Unassembled WGS sequence"/>
</dbReference>
<dbReference type="SMART" id="SM00388">
    <property type="entry name" value="HisKA"/>
    <property type="match status" value="1"/>
</dbReference>
<keyword evidence="7" id="KW-0472">Membrane</keyword>
<keyword evidence="3" id="KW-0597">Phosphoprotein</keyword>
<dbReference type="InterPro" id="IPR050736">
    <property type="entry name" value="Sensor_HK_Regulatory"/>
</dbReference>
<dbReference type="PRINTS" id="PR00344">
    <property type="entry name" value="BCTRLSENSOR"/>
</dbReference>
<dbReference type="PANTHER" id="PTHR43711">
    <property type="entry name" value="TWO-COMPONENT HISTIDINE KINASE"/>
    <property type="match status" value="1"/>
</dbReference>
<dbReference type="InterPro" id="IPR004358">
    <property type="entry name" value="Sig_transdc_His_kin-like_C"/>
</dbReference>
<keyword evidence="4" id="KW-0808">Transferase</keyword>
<dbReference type="AlphaFoldDB" id="A0A364P002"/>
<accession>A0A364P002</accession>
<dbReference type="CDD" id="cd00082">
    <property type="entry name" value="HisKA"/>
    <property type="match status" value="1"/>
</dbReference>
<evidence type="ECO:0000256" key="1">
    <source>
        <dbReference type="ARBA" id="ARBA00000085"/>
    </source>
</evidence>
<dbReference type="InterPro" id="IPR036890">
    <property type="entry name" value="HATPase_C_sf"/>
</dbReference>
<dbReference type="InterPro" id="IPR003661">
    <property type="entry name" value="HisK_dim/P_dom"/>
</dbReference>